<keyword evidence="5 10" id="KW-1133">Transmembrane helix</keyword>
<comment type="subcellular location">
    <subcellularLocation>
        <location evidence="10">Cell membrane</location>
        <topology evidence="10">Multi-pass membrane protein</topology>
    </subcellularLocation>
</comment>
<dbReference type="Proteomes" id="UP000285456">
    <property type="component" value="Unassembled WGS sequence"/>
</dbReference>
<keyword evidence="2 10" id="KW-0444">Lipid biosynthesis</keyword>
<keyword evidence="3 10" id="KW-0808">Transferase</keyword>
<evidence type="ECO:0000256" key="1">
    <source>
        <dbReference type="ARBA" id="ARBA00022475"/>
    </source>
</evidence>
<evidence type="ECO:0000256" key="6">
    <source>
        <dbReference type="ARBA" id="ARBA00023098"/>
    </source>
</evidence>
<comment type="caution">
    <text evidence="11">The sequence shown here is derived from an EMBL/GenBank/DDBJ whole genome shotgun (WGS) entry which is preliminary data.</text>
</comment>
<organism evidence="11 12">
    <name type="scientific">Oceanobacillus profundus</name>
    <dbReference type="NCBI Taxonomy" id="372463"/>
    <lineage>
        <taxon>Bacteria</taxon>
        <taxon>Bacillati</taxon>
        <taxon>Bacillota</taxon>
        <taxon>Bacilli</taxon>
        <taxon>Bacillales</taxon>
        <taxon>Bacillaceae</taxon>
        <taxon>Oceanobacillus</taxon>
    </lineage>
</organism>
<feature type="transmembrane region" description="Helical" evidence="10">
    <location>
        <begin position="51"/>
        <end position="74"/>
    </location>
</feature>
<keyword evidence="11" id="KW-0012">Acyltransferase</keyword>
<dbReference type="GO" id="GO:0008654">
    <property type="term" value="P:phospholipid biosynthetic process"/>
    <property type="evidence" value="ECO:0007669"/>
    <property type="project" value="UniProtKB-UniRule"/>
</dbReference>
<keyword evidence="4 10" id="KW-0812">Transmembrane</keyword>
<evidence type="ECO:0000256" key="3">
    <source>
        <dbReference type="ARBA" id="ARBA00022679"/>
    </source>
</evidence>
<keyword evidence="7 10" id="KW-0472">Membrane</keyword>
<dbReference type="GO" id="GO:0005886">
    <property type="term" value="C:plasma membrane"/>
    <property type="evidence" value="ECO:0007669"/>
    <property type="project" value="UniProtKB-SubCell"/>
</dbReference>
<comment type="pathway">
    <text evidence="10">Lipid metabolism; phospholipid metabolism.</text>
</comment>
<evidence type="ECO:0000313" key="12">
    <source>
        <dbReference type="Proteomes" id="UP000285456"/>
    </source>
</evidence>
<evidence type="ECO:0000256" key="5">
    <source>
        <dbReference type="ARBA" id="ARBA00022989"/>
    </source>
</evidence>
<evidence type="ECO:0000313" key="11">
    <source>
        <dbReference type="EMBL" id="RHW31024.1"/>
    </source>
</evidence>
<feature type="transmembrane region" description="Helical" evidence="10">
    <location>
        <begin position="86"/>
        <end position="103"/>
    </location>
</feature>
<evidence type="ECO:0000256" key="7">
    <source>
        <dbReference type="ARBA" id="ARBA00023136"/>
    </source>
</evidence>
<dbReference type="SMART" id="SM01207">
    <property type="entry name" value="G3P_acyltransf"/>
    <property type="match status" value="1"/>
</dbReference>
<feature type="transmembrane region" description="Helical" evidence="10">
    <location>
        <begin position="115"/>
        <end position="137"/>
    </location>
</feature>
<proteinExistence type="inferred from homology"/>
<evidence type="ECO:0000256" key="8">
    <source>
        <dbReference type="ARBA" id="ARBA00023209"/>
    </source>
</evidence>
<dbReference type="PANTHER" id="PTHR30309">
    <property type="entry name" value="INNER MEMBRANE PROTEIN YGIH"/>
    <property type="match status" value="1"/>
</dbReference>
<comment type="subunit">
    <text evidence="10">Probably interacts with PlsX.</text>
</comment>
<keyword evidence="8 10" id="KW-0594">Phospholipid biosynthesis</keyword>
<evidence type="ECO:0000256" key="2">
    <source>
        <dbReference type="ARBA" id="ARBA00022516"/>
    </source>
</evidence>
<sequence length="207" mass="23018">MYFLIAGIIGYLFGCLHGSQLVGKIKNVDIKNSGVKNAGASNTTIILGWKYGILVALIDIFKATLAILLVLFIITENGITGDWKYLLIYTTVFFVIIGHNYPITMKFSGGKGTASLVGALIAIDWKIALIGIAILLIFTFATDYLVIGVLCMYLSFLITTFLFFGIEPTWIVILLSVLSIMKHMENYKRIMRKEETKLSSMIRKNVS</sequence>
<evidence type="ECO:0000256" key="4">
    <source>
        <dbReference type="ARBA" id="ARBA00022692"/>
    </source>
</evidence>
<comment type="catalytic activity">
    <reaction evidence="10">
        <text>an acyl phosphate + sn-glycerol 3-phosphate = a 1-acyl-sn-glycero-3-phosphate + phosphate</text>
        <dbReference type="Rhea" id="RHEA:34075"/>
        <dbReference type="ChEBI" id="CHEBI:43474"/>
        <dbReference type="ChEBI" id="CHEBI:57597"/>
        <dbReference type="ChEBI" id="CHEBI:57970"/>
        <dbReference type="ChEBI" id="CHEBI:59918"/>
        <dbReference type="EC" id="2.3.1.275"/>
    </reaction>
</comment>
<dbReference type="OrthoDB" id="9777124at2"/>
<gene>
    <name evidence="10" type="primary">plsY</name>
    <name evidence="11" type="ORF">D1B32_14720</name>
</gene>
<dbReference type="HAMAP" id="MF_01043">
    <property type="entry name" value="PlsY"/>
    <property type="match status" value="1"/>
</dbReference>
<dbReference type="EC" id="2.3.1.275" evidence="10"/>
<comment type="similarity">
    <text evidence="10">Belongs to the PlsY family.</text>
</comment>
<accession>A0A417YEF7</accession>
<dbReference type="GO" id="GO:0043772">
    <property type="term" value="F:acyl-phosphate glycerol-3-phosphate acyltransferase activity"/>
    <property type="evidence" value="ECO:0007669"/>
    <property type="project" value="UniProtKB-UniRule"/>
</dbReference>
<dbReference type="Pfam" id="PF02660">
    <property type="entry name" value="G3P_acyltransf"/>
    <property type="match status" value="1"/>
</dbReference>
<dbReference type="UniPathway" id="UPA00085"/>
<dbReference type="RefSeq" id="WP_095311753.1">
    <property type="nucleotide sequence ID" value="NZ_JAUOPF010000012.1"/>
</dbReference>
<keyword evidence="12" id="KW-1185">Reference proteome</keyword>
<keyword evidence="9 10" id="KW-1208">Phospholipid metabolism</keyword>
<protein>
    <recommendedName>
        <fullName evidence="10">Glycerol-3-phosphate acyltransferase</fullName>
    </recommendedName>
    <alternativeName>
        <fullName evidence="10">Acyl-PO4 G3P acyltransferase</fullName>
    </alternativeName>
    <alternativeName>
        <fullName evidence="10">Acyl-phosphate--glycerol-3-phosphate acyltransferase</fullName>
    </alternativeName>
    <alternativeName>
        <fullName evidence="10">G3P acyltransferase</fullName>
        <shortName evidence="10">GPAT</shortName>
        <ecNumber evidence="10">2.3.1.275</ecNumber>
    </alternativeName>
    <alternativeName>
        <fullName evidence="10">Lysophosphatidic acid synthase</fullName>
        <shortName evidence="10">LPA synthase</shortName>
    </alternativeName>
</protein>
<dbReference type="InterPro" id="IPR003811">
    <property type="entry name" value="G3P_acylTferase_PlsY"/>
</dbReference>
<dbReference type="AlphaFoldDB" id="A0A417YEF7"/>
<keyword evidence="1 10" id="KW-1003">Cell membrane</keyword>
<name>A0A417YEF7_9BACI</name>
<evidence type="ECO:0000256" key="10">
    <source>
        <dbReference type="HAMAP-Rule" id="MF_01043"/>
    </source>
</evidence>
<comment type="caution">
    <text evidence="10">Lacks conserved residue(s) required for the propagation of feature annotation.</text>
</comment>
<keyword evidence="6 10" id="KW-0443">Lipid metabolism</keyword>
<comment type="function">
    <text evidence="10">Catalyzes the transfer of an acyl group from acyl-phosphate (acyl-PO(4)) to glycerol-3-phosphate (G3P) to form lysophosphatidic acid (LPA). This enzyme utilizes acyl-phosphate as fatty acyl donor, but not acyl-CoA or acyl-ACP.</text>
</comment>
<dbReference type="EMBL" id="QWEH01000010">
    <property type="protein sequence ID" value="RHW31024.1"/>
    <property type="molecule type" value="Genomic_DNA"/>
</dbReference>
<dbReference type="PANTHER" id="PTHR30309:SF0">
    <property type="entry name" value="GLYCEROL-3-PHOSPHATE ACYLTRANSFERASE-RELATED"/>
    <property type="match status" value="1"/>
</dbReference>
<reference evidence="11 12" key="1">
    <citation type="journal article" date="2007" name="Int. J. Syst. Evol. Microbiol.">
        <title>Oceanobacillus profundus sp. nov., isolated from a deep-sea sediment core.</title>
        <authorList>
            <person name="Kim Y.G."/>
            <person name="Choi D.H."/>
            <person name="Hyun S."/>
            <person name="Cho B.C."/>
        </authorList>
    </citation>
    <scope>NUCLEOTIDE SEQUENCE [LARGE SCALE GENOMIC DNA]</scope>
    <source>
        <strain evidence="11 12">DSM 18246</strain>
    </source>
</reference>
<evidence type="ECO:0000256" key="9">
    <source>
        <dbReference type="ARBA" id="ARBA00023264"/>
    </source>
</evidence>